<keyword evidence="2" id="KW-1185">Reference proteome</keyword>
<dbReference type="InParanoid" id="A7ERS3"/>
<proteinExistence type="predicted"/>
<dbReference type="Proteomes" id="UP000001312">
    <property type="component" value="Unassembled WGS sequence"/>
</dbReference>
<dbReference type="EMBL" id="CH476630">
    <property type="protein sequence ID" value="EDN92165.1"/>
    <property type="molecule type" value="Genomic_DNA"/>
</dbReference>
<evidence type="ECO:0000313" key="1">
    <source>
        <dbReference type="EMBL" id="EDN92165.1"/>
    </source>
</evidence>
<name>A7ERS3_SCLS1</name>
<gene>
    <name evidence="1" type="ORF">SS1G_08027</name>
</gene>
<accession>A7ERS3</accession>
<dbReference type="AlphaFoldDB" id="A7ERS3"/>
<sequence>MSVKKPLAFVHLASTSAPSYVPQRKLLGRESSLGFFGDVSISSSLYDWGITVDHSLLIAFCLRPLVSLLSPAYEQIYISIAILASIEVIAALRPSSAATASASYTSSYDYYVTITDLTITDCVLTRCDSINLVWD</sequence>
<evidence type="ECO:0000313" key="2">
    <source>
        <dbReference type="Proteomes" id="UP000001312"/>
    </source>
</evidence>
<dbReference type="GeneID" id="5487497"/>
<protein>
    <submittedName>
        <fullName evidence="1">Uncharacterized protein</fullName>
    </submittedName>
</protein>
<reference evidence="2" key="1">
    <citation type="journal article" date="2011" name="PLoS Genet.">
        <title>Genomic analysis of the necrotrophic fungal pathogens Sclerotinia sclerotiorum and Botrytis cinerea.</title>
        <authorList>
            <person name="Amselem J."/>
            <person name="Cuomo C.A."/>
            <person name="van Kan J.A."/>
            <person name="Viaud M."/>
            <person name="Benito E.P."/>
            <person name="Couloux A."/>
            <person name="Coutinho P.M."/>
            <person name="de Vries R.P."/>
            <person name="Dyer P.S."/>
            <person name="Fillinger S."/>
            <person name="Fournier E."/>
            <person name="Gout L."/>
            <person name="Hahn M."/>
            <person name="Kohn L."/>
            <person name="Lapalu N."/>
            <person name="Plummer K.M."/>
            <person name="Pradier J.M."/>
            <person name="Quevillon E."/>
            <person name="Sharon A."/>
            <person name="Simon A."/>
            <person name="ten Have A."/>
            <person name="Tudzynski B."/>
            <person name="Tudzynski P."/>
            <person name="Wincker P."/>
            <person name="Andrew M."/>
            <person name="Anthouard V."/>
            <person name="Beever R.E."/>
            <person name="Beffa R."/>
            <person name="Benoit I."/>
            <person name="Bouzid O."/>
            <person name="Brault B."/>
            <person name="Chen Z."/>
            <person name="Choquer M."/>
            <person name="Collemare J."/>
            <person name="Cotton P."/>
            <person name="Danchin E.G."/>
            <person name="Da Silva C."/>
            <person name="Gautier A."/>
            <person name="Giraud C."/>
            <person name="Giraud T."/>
            <person name="Gonzalez C."/>
            <person name="Grossetete S."/>
            <person name="Guldener U."/>
            <person name="Henrissat B."/>
            <person name="Howlett B.J."/>
            <person name="Kodira C."/>
            <person name="Kretschmer M."/>
            <person name="Lappartient A."/>
            <person name="Leroch M."/>
            <person name="Levis C."/>
            <person name="Mauceli E."/>
            <person name="Neuveglise C."/>
            <person name="Oeser B."/>
            <person name="Pearson M."/>
            <person name="Poulain J."/>
            <person name="Poussereau N."/>
            <person name="Quesneville H."/>
            <person name="Rascle C."/>
            <person name="Schumacher J."/>
            <person name="Segurens B."/>
            <person name="Sexton A."/>
            <person name="Silva E."/>
            <person name="Sirven C."/>
            <person name="Soanes D.M."/>
            <person name="Talbot N.J."/>
            <person name="Templeton M."/>
            <person name="Yandava C."/>
            <person name="Yarden O."/>
            <person name="Zeng Q."/>
            <person name="Rollins J.A."/>
            <person name="Lebrun M.H."/>
            <person name="Dickman M."/>
        </authorList>
    </citation>
    <scope>NUCLEOTIDE SEQUENCE [LARGE SCALE GENOMIC DNA]</scope>
    <source>
        <strain evidence="2">ATCC 18683 / 1980 / Ss-1</strain>
    </source>
</reference>
<organism evidence="1 2">
    <name type="scientific">Sclerotinia sclerotiorum (strain ATCC 18683 / 1980 / Ss-1)</name>
    <name type="common">White mold</name>
    <name type="synonym">Whetzelinia sclerotiorum</name>
    <dbReference type="NCBI Taxonomy" id="665079"/>
    <lineage>
        <taxon>Eukaryota</taxon>
        <taxon>Fungi</taxon>
        <taxon>Dikarya</taxon>
        <taxon>Ascomycota</taxon>
        <taxon>Pezizomycotina</taxon>
        <taxon>Leotiomycetes</taxon>
        <taxon>Helotiales</taxon>
        <taxon>Sclerotiniaceae</taxon>
        <taxon>Sclerotinia</taxon>
    </lineage>
</organism>
<dbReference type="RefSeq" id="XP_001591401.1">
    <property type="nucleotide sequence ID" value="XM_001591351.1"/>
</dbReference>
<dbReference type="KEGG" id="ssl:SS1G_08027"/>